<evidence type="ECO:0000313" key="5">
    <source>
        <dbReference type="EMBL" id="RVD91668.1"/>
    </source>
</evidence>
<dbReference type="InterPro" id="IPR000892">
    <property type="entry name" value="Ribosomal_eS26"/>
</dbReference>
<keyword evidence="7" id="KW-1185">Reference proteome</keyword>
<dbReference type="STRING" id="291195.A0A437AKR1"/>
<protein>
    <recommendedName>
        <fullName evidence="4">40S ribosomal protein S26</fullName>
    </recommendedName>
</protein>
<evidence type="ECO:0000313" key="7">
    <source>
        <dbReference type="Proteomes" id="UP000282876"/>
    </source>
</evidence>
<dbReference type="PANTHER" id="PTHR12538:SF0">
    <property type="entry name" value="40S RIBOSOMAL PROTEIN S26"/>
    <property type="match status" value="1"/>
</dbReference>
<dbReference type="VEuPathDB" id="MicrosporidiaDB:TUBRATIS_18680"/>
<evidence type="ECO:0000256" key="3">
    <source>
        <dbReference type="ARBA" id="ARBA00023274"/>
    </source>
</evidence>
<proteinExistence type="inferred from homology"/>
<comment type="similarity">
    <text evidence="1 4">Belongs to the eukaryotic ribosomal protein eS26 family.</text>
</comment>
<name>A0A437AKR1_9MICR</name>
<keyword evidence="3 4" id="KW-0687">Ribonucleoprotein</keyword>
<dbReference type="GO" id="GO:0006412">
    <property type="term" value="P:translation"/>
    <property type="evidence" value="ECO:0007669"/>
    <property type="project" value="InterPro"/>
</dbReference>
<dbReference type="EMBL" id="RCSS01000430">
    <property type="protein sequence ID" value="RVD91727.1"/>
    <property type="molecule type" value="Genomic_DNA"/>
</dbReference>
<dbReference type="Gene3D" id="3.30.1740.20">
    <property type="entry name" value="Ribosomal protein S26e"/>
    <property type="match status" value="1"/>
</dbReference>
<dbReference type="Proteomes" id="UP000282876">
    <property type="component" value="Unassembled WGS sequence"/>
</dbReference>
<organism evidence="5 7">
    <name type="scientific">Tubulinosema ratisbonensis</name>
    <dbReference type="NCBI Taxonomy" id="291195"/>
    <lineage>
        <taxon>Eukaryota</taxon>
        <taxon>Fungi</taxon>
        <taxon>Fungi incertae sedis</taxon>
        <taxon>Microsporidia</taxon>
        <taxon>Tubulinosematoidea</taxon>
        <taxon>Tubulinosematidae</taxon>
        <taxon>Tubulinosema</taxon>
    </lineage>
</organism>
<evidence type="ECO:0000256" key="4">
    <source>
        <dbReference type="RuleBase" id="RU363128"/>
    </source>
</evidence>
<dbReference type="Pfam" id="PF01283">
    <property type="entry name" value="Ribosomal_S26e"/>
    <property type="match status" value="1"/>
</dbReference>
<dbReference type="VEuPathDB" id="MicrosporidiaDB:TUBRATIS_18090"/>
<sequence length="104" mass="11990">MPSKRRNNGKARNNRGHVQFIRCDNCSAAVPKDKAIKRFQIKALIESAAHDDVRNATVYQEFVMPKSFHKTQYCVSCAVHTKTVRCRSKEERKKRYGGSETKVF</sequence>
<reference evidence="5 7" key="1">
    <citation type="submission" date="2018-10" db="EMBL/GenBank/DDBJ databases">
        <title>Draft genome sequence of the microsporidian Tubulinosema ratisbonensis.</title>
        <authorList>
            <person name="Polonais V."/>
            <person name="Peyretaillade E."/>
            <person name="Niehus S."/>
            <person name="Wawrzyniak I."/>
            <person name="Franchet A."/>
            <person name="Gaspin C."/>
            <person name="Reichstadt M."/>
            <person name="Belser C."/>
            <person name="Labadie K."/>
            <person name="Delbac F."/>
            <person name="Ferrandon D."/>
        </authorList>
    </citation>
    <scope>NUCLEOTIDE SEQUENCE [LARGE SCALE GENOMIC DNA]</scope>
    <source>
        <strain evidence="5 7">Franzen</strain>
    </source>
</reference>
<accession>A0A437AKR1</accession>
<gene>
    <name evidence="6" type="ORF">TUBRATIS_18090</name>
    <name evidence="5" type="ORF">TUBRATIS_18680</name>
</gene>
<evidence type="ECO:0000256" key="1">
    <source>
        <dbReference type="ARBA" id="ARBA00008596"/>
    </source>
</evidence>
<dbReference type="OrthoDB" id="10262653at2759"/>
<dbReference type="GO" id="GO:0003729">
    <property type="term" value="F:mRNA binding"/>
    <property type="evidence" value="ECO:0007669"/>
    <property type="project" value="TreeGrafter"/>
</dbReference>
<dbReference type="EMBL" id="RCSS01000447">
    <property type="protein sequence ID" value="RVD91668.1"/>
    <property type="molecule type" value="Genomic_DNA"/>
</dbReference>
<evidence type="ECO:0000256" key="2">
    <source>
        <dbReference type="ARBA" id="ARBA00022980"/>
    </source>
</evidence>
<dbReference type="PANTHER" id="PTHR12538">
    <property type="entry name" value="40S RIBOSOMAL PROTEIN S26"/>
    <property type="match status" value="1"/>
</dbReference>
<keyword evidence="2 4" id="KW-0689">Ribosomal protein</keyword>
<dbReference type="GO" id="GO:0003735">
    <property type="term" value="F:structural constituent of ribosome"/>
    <property type="evidence" value="ECO:0007669"/>
    <property type="project" value="InterPro"/>
</dbReference>
<comment type="caution">
    <text evidence="5">The sequence shown here is derived from an EMBL/GenBank/DDBJ whole genome shotgun (WGS) entry which is preliminary data.</text>
</comment>
<dbReference type="InterPro" id="IPR038551">
    <property type="entry name" value="Ribosomal_eS26_sf"/>
</dbReference>
<dbReference type="AlphaFoldDB" id="A0A437AKR1"/>
<evidence type="ECO:0000313" key="6">
    <source>
        <dbReference type="EMBL" id="RVD91727.1"/>
    </source>
</evidence>
<dbReference type="GO" id="GO:0022627">
    <property type="term" value="C:cytosolic small ribosomal subunit"/>
    <property type="evidence" value="ECO:0007669"/>
    <property type="project" value="TreeGrafter"/>
</dbReference>